<dbReference type="InterPro" id="IPR017853">
    <property type="entry name" value="GH"/>
</dbReference>
<dbReference type="PANTHER" id="PTHR34983:SF1">
    <property type="entry name" value="ARABINOGALACTAN ENDO-BETA-1,4-GALACTANASE A"/>
    <property type="match status" value="1"/>
</dbReference>
<dbReference type="SUPFAM" id="SSF51445">
    <property type="entry name" value="(Trans)glycosidases"/>
    <property type="match status" value="1"/>
</dbReference>
<evidence type="ECO:0000256" key="3">
    <source>
        <dbReference type="ARBA" id="ARBA00012556"/>
    </source>
</evidence>
<evidence type="ECO:0000256" key="4">
    <source>
        <dbReference type="ARBA" id="ARBA00022801"/>
    </source>
</evidence>
<dbReference type="RefSeq" id="XP_001587592.1">
    <property type="nucleotide sequence ID" value="XM_001587542.1"/>
</dbReference>
<evidence type="ECO:0000313" key="7">
    <source>
        <dbReference type="EMBL" id="APA11338.1"/>
    </source>
</evidence>
<dbReference type="InterPro" id="IPR011683">
    <property type="entry name" value="Glyco_hydro_53"/>
</dbReference>
<dbReference type="EC" id="3.2.1.89" evidence="3 6"/>
<name>A0A1D9Q8R9_SCLS1</name>
<dbReference type="OrthoDB" id="110914at2759"/>
<dbReference type="Pfam" id="PF07745">
    <property type="entry name" value="Glyco_hydro_53"/>
    <property type="match status" value="1"/>
</dbReference>
<accession>A0A1D9Q8R9</accession>
<dbReference type="GO" id="GO:0015926">
    <property type="term" value="F:glucosidase activity"/>
    <property type="evidence" value="ECO:0007669"/>
    <property type="project" value="InterPro"/>
</dbReference>
<feature type="chain" id="PRO_5010399208" description="Arabinogalactan endo-beta-1,4-galactanase" evidence="6">
    <location>
        <begin position="17"/>
        <end position="349"/>
    </location>
</feature>
<dbReference type="PANTHER" id="PTHR34983">
    <property type="entry name" value="ARABINOGALACTAN ENDO-BETA-1,4-GALACTANASE A"/>
    <property type="match status" value="1"/>
</dbReference>
<keyword evidence="4 6" id="KW-0378">Hydrolase</keyword>
<evidence type="ECO:0000256" key="1">
    <source>
        <dbReference type="ARBA" id="ARBA00001695"/>
    </source>
</evidence>
<comment type="similarity">
    <text evidence="2 6">Belongs to the glycosyl hydrolase 53 family.</text>
</comment>
<feature type="signal peptide" evidence="6">
    <location>
        <begin position="1"/>
        <end position="16"/>
    </location>
</feature>
<dbReference type="Proteomes" id="UP000177798">
    <property type="component" value="Chromosome 7"/>
</dbReference>
<dbReference type="OMA" id="KYIHDEW"/>
<keyword evidence="5 6" id="KW-0326">Glycosidase</keyword>
<dbReference type="AlphaFoldDB" id="A0A1D9Q8R9"/>
<evidence type="ECO:0000256" key="2">
    <source>
        <dbReference type="ARBA" id="ARBA00010687"/>
    </source>
</evidence>
<dbReference type="GO" id="GO:0031218">
    <property type="term" value="F:arabinogalactan endo-1,4-beta-galactosidase activity"/>
    <property type="evidence" value="ECO:0007669"/>
    <property type="project" value="UniProtKB-EC"/>
</dbReference>
<organism evidence="7 8">
    <name type="scientific">Sclerotinia sclerotiorum (strain ATCC 18683 / 1980 / Ss-1)</name>
    <name type="common">White mold</name>
    <name type="synonym">Whetzelinia sclerotiorum</name>
    <dbReference type="NCBI Taxonomy" id="665079"/>
    <lineage>
        <taxon>Eukaryota</taxon>
        <taxon>Fungi</taxon>
        <taxon>Dikarya</taxon>
        <taxon>Ascomycota</taxon>
        <taxon>Pezizomycotina</taxon>
        <taxon>Leotiomycetes</taxon>
        <taxon>Helotiales</taxon>
        <taxon>Sclerotiniaceae</taxon>
        <taxon>Sclerotinia</taxon>
    </lineage>
</organism>
<dbReference type="Gene3D" id="3.20.20.80">
    <property type="entry name" value="Glycosidases"/>
    <property type="match status" value="1"/>
</dbReference>
<evidence type="ECO:0000256" key="5">
    <source>
        <dbReference type="ARBA" id="ARBA00023295"/>
    </source>
</evidence>
<dbReference type="FunFam" id="3.20.20.80:FF:000077">
    <property type="entry name" value="Arabinogalactan endo-beta-1,4-galactanase"/>
    <property type="match status" value="1"/>
</dbReference>
<keyword evidence="6" id="KW-0732">Signal</keyword>
<dbReference type="EMBL" id="CP017820">
    <property type="protein sequence ID" value="APA11338.1"/>
    <property type="molecule type" value="Genomic_DNA"/>
</dbReference>
<protein>
    <recommendedName>
        <fullName evidence="3 6">Arabinogalactan endo-beta-1,4-galactanase</fullName>
        <ecNumber evidence="3 6">3.2.1.89</ecNumber>
    </recommendedName>
</protein>
<dbReference type="VEuPathDB" id="FungiDB:sscle_07g061080"/>
<comment type="catalytic activity">
    <reaction evidence="1 6">
        <text>The enzyme specifically hydrolyzes (1-&gt;4)-beta-D-galactosidic linkages in type I arabinogalactans.</text>
        <dbReference type="EC" id="3.2.1.89"/>
    </reaction>
</comment>
<reference evidence="8" key="1">
    <citation type="journal article" date="2017" name="Genome Biol. Evol.">
        <title>The complete genome sequence of the phytopathogenic fungus Sclerotinia sclerotiorum reveals insights into the genome architecture of broad host range pathogens.</title>
        <authorList>
            <person name="Derbyshire M."/>
            <person name="Denton-Giles M."/>
            <person name="Hegedus D."/>
            <person name="Seifbarghy S."/>
            <person name="Rollins J."/>
            <person name="van Kan J."/>
            <person name="Seidl M.F."/>
            <person name="Faino L."/>
            <person name="Mbengue M."/>
            <person name="Navaud O."/>
            <person name="Raffaele S."/>
            <person name="Hammond-Kosack K."/>
            <person name="Heard S."/>
            <person name="Oliver R."/>
        </authorList>
    </citation>
    <scope>NUCLEOTIDE SEQUENCE [LARGE SCALE GENOMIC DNA]</scope>
    <source>
        <strain evidence="8">ATCC 18683 / 1980 / Ss-1</strain>
    </source>
</reference>
<gene>
    <name evidence="7" type="ORF">sscle_07g061080</name>
</gene>
<proteinExistence type="inferred from homology"/>
<sequence length="349" mass="37554">MKFFYSALAFAPQVFAALTYKGVDWSSVTVEEQTGYSYKNTAGTTQALETILAASGVNTVRQRIWVNPSNGQYNLAYNLALAKRAKAAGLKIYLDLHFSDTWADPSHQKIPSGWPTDTVGNLAWEVYNYTLAVSDAFASAGISPSIISIGNEIRAGLLWPIGGTSSYYNIATLLHSASAGIKDSTLSTKPKIMIHLDNGYSWSEQQYFYKTVLAQGPLLTTDFDMMGVSYYPFYTSAATLASLKTSLTNMASTWGKQLVVAETNWPYACPSPAYSFPSDAISIPFSAAGQTTWIKNVAAIVAGVQGGVGLFYWEPAWINNAALGSSCSDNLLVGTNGVARSSLSTFASI</sequence>
<evidence type="ECO:0000313" key="8">
    <source>
        <dbReference type="Proteomes" id="UP000177798"/>
    </source>
</evidence>
<dbReference type="KEGG" id="ssl:SS1G_11585"/>
<evidence type="ECO:0000256" key="6">
    <source>
        <dbReference type="RuleBase" id="RU361192"/>
    </source>
</evidence>